<sequence length="1035" mass="111425">MKKLVSGFVAVALGFTMVTPGAVQAAPATYTVYVNGSKISTDQPPVYTQGRVLLPMAVIFQSLGASVSYDYKTKKVTAYKGSTSVILKLGSSAATVNGKTVYMDVPANTMKGRTMVPVRFVSESLGATINYDNKTKVVRVTSGNTPTYPDRPTYPDEPDYSGDLRGVNYVTTQISGQSGDASDIRVSFSKEQYENNLDQYRVMIVKASNSFNLNKARSVSSNNYTVVNKSGDDPVVRLDSRARDVDGDSIRTNVKYEAYVLSVGRTSNQQVLSNPSSTFTLGDNAVAAATNVQVRNVANYNDGRDMQVSFTRPSNDNQIQNYRIMVVKTKDASRFDAYEADRVSSNNYTTVSKSSNSTLTTTLSSTTRDTAGDYIRNGVPYTVFVVAVSNTSSYANKLSSGSSSITLGQSAGVPVITKVSQVGNYGDGRDIQISFNRSSDESRVSYYRIFAVKYSDAYRFDLAEANRVSSNNYYDVSKNGYSITTTLPSGMRDVNGSSIRRGDTYRLFVMSVSNSNSDYNALSSASDSINISNNSTVYSASNVRVSDVGDYNDGRDMMVTFNRASDESNISQYRIMVVKSSRSYRFDVSEANNVSSYNYTSVNTNGRDVSLKLSSTARDVDGDLIRNGTSYQVYVLSVGRGSYVNSLSSSSDTITLSNNSTVYPATNVSASSMGGNYNDGRNLGVTFNRAADESNVNHYRVMVVKSSNASRFNLTEANRVNNWNSAVVYRSGSSLSHVFDADARDVDGAPIRNGNSYRVFVLSVSSNSQANNALSAPSPEVTLKGNASVDVVTNVEAKIIGKNGNASDIEVGFNAPSSNSYVNEYRIMVVRADQSYAFDANSAGQVRSSSYIRVGNQSGYVRQSLTTGLRDVQGNDIQKGVAYRVFVLTVADDRSGSSNALSSPSGEFSLVNQSVQAPTNVFASREGVNDFKAYFTKPGSDNGIAYYAVMAVPSGSAGSFNLDQANRVAGSNYKLVSVSGDGSTIFSLSDNDAYGNPIRTGVAYKVFVMSIADGRSATVNALSTASNEMTVGDGY</sequence>
<feature type="domain" description="Copper amine oxidase-like N-terminal" evidence="2">
    <location>
        <begin position="33"/>
        <end position="139"/>
    </location>
</feature>
<dbReference type="Gene3D" id="3.30.457.10">
    <property type="entry name" value="Copper amine oxidase-like, N-terminal domain"/>
    <property type="match status" value="1"/>
</dbReference>
<name>S9SRL2_PAEAL</name>
<dbReference type="eggNOG" id="COG0103">
    <property type="taxonomic scope" value="Bacteria"/>
</dbReference>
<feature type="signal peptide" evidence="1">
    <location>
        <begin position="1"/>
        <end position="25"/>
    </location>
</feature>
<feature type="chain" id="PRO_5004556708" description="Copper amine oxidase-like N-terminal domain-containing protein" evidence="1">
    <location>
        <begin position="26"/>
        <end position="1035"/>
    </location>
</feature>
<evidence type="ECO:0000259" key="2">
    <source>
        <dbReference type="Pfam" id="PF07833"/>
    </source>
</evidence>
<dbReference type="InterPro" id="IPR036582">
    <property type="entry name" value="Mao_N_sf"/>
</dbReference>
<dbReference type="InterPro" id="IPR012854">
    <property type="entry name" value="Cu_amine_oxidase-like_N"/>
</dbReference>
<gene>
    <name evidence="3" type="ORF">PAALTS15_11079</name>
</gene>
<dbReference type="SUPFAM" id="SSF55383">
    <property type="entry name" value="Copper amine oxidase, domain N"/>
    <property type="match status" value="1"/>
</dbReference>
<proteinExistence type="predicted"/>
<dbReference type="Proteomes" id="UP000015344">
    <property type="component" value="Unassembled WGS sequence"/>
</dbReference>
<accession>S9SRL2</accession>
<comment type="caution">
    <text evidence="3">The sequence shown here is derived from an EMBL/GenBank/DDBJ whole genome shotgun (WGS) entry which is preliminary data.</text>
</comment>
<evidence type="ECO:0000256" key="1">
    <source>
        <dbReference type="SAM" id="SignalP"/>
    </source>
</evidence>
<protein>
    <recommendedName>
        <fullName evidence="2">Copper amine oxidase-like N-terminal domain-containing protein</fullName>
    </recommendedName>
</protein>
<dbReference type="AlphaFoldDB" id="S9SRL2"/>
<organism evidence="3 4">
    <name type="scientific">Paenibacillus alvei TS-15</name>
    <dbReference type="NCBI Taxonomy" id="1117108"/>
    <lineage>
        <taxon>Bacteria</taxon>
        <taxon>Bacillati</taxon>
        <taxon>Bacillota</taxon>
        <taxon>Bacilli</taxon>
        <taxon>Bacillales</taxon>
        <taxon>Paenibacillaceae</taxon>
        <taxon>Paenibacillus</taxon>
    </lineage>
</organism>
<dbReference type="PATRIC" id="fig|1117108.3.peg.2301"/>
<dbReference type="Pfam" id="PF07833">
    <property type="entry name" value="Cu_amine_oxidN1"/>
    <property type="match status" value="1"/>
</dbReference>
<dbReference type="RefSeq" id="WP_021259618.1">
    <property type="nucleotide sequence ID" value="NZ_ATMT01000044.1"/>
</dbReference>
<evidence type="ECO:0000313" key="4">
    <source>
        <dbReference type="Proteomes" id="UP000015344"/>
    </source>
</evidence>
<reference evidence="3 4" key="1">
    <citation type="submission" date="2013-05" db="EMBL/GenBank/DDBJ databases">
        <authorList>
            <person name="Strain E.A."/>
            <person name="Brown E."/>
            <person name="Allard M.W."/>
            <person name="Luo Y.L."/>
        </authorList>
    </citation>
    <scope>NUCLEOTIDE SEQUENCE [LARGE SCALE GENOMIC DNA]</scope>
    <source>
        <strain evidence="3 4">TS-15</strain>
    </source>
</reference>
<dbReference type="EMBL" id="ATMT01000044">
    <property type="protein sequence ID" value="EPY07334.1"/>
    <property type="molecule type" value="Genomic_DNA"/>
</dbReference>
<keyword evidence="1" id="KW-0732">Signal</keyword>
<evidence type="ECO:0000313" key="3">
    <source>
        <dbReference type="EMBL" id="EPY07334.1"/>
    </source>
</evidence>